<evidence type="ECO:0000256" key="8">
    <source>
        <dbReference type="SAM" id="MobiDB-lite"/>
    </source>
</evidence>
<evidence type="ECO:0000256" key="9">
    <source>
        <dbReference type="SAM" id="Phobius"/>
    </source>
</evidence>
<accession>A0A7L2W5P4</accession>
<name>A0A7L2W5P4_PANHA</name>
<evidence type="ECO:0000256" key="1">
    <source>
        <dbReference type="ARBA" id="ARBA00004141"/>
    </source>
</evidence>
<keyword evidence="7" id="KW-0807">Transducer</keyword>
<dbReference type="PROSITE" id="PS00237">
    <property type="entry name" value="G_PROTEIN_RECEP_F1_1"/>
    <property type="match status" value="1"/>
</dbReference>
<feature type="transmembrane region" description="Helical" evidence="9">
    <location>
        <begin position="106"/>
        <end position="136"/>
    </location>
</feature>
<comment type="subcellular location">
    <subcellularLocation>
        <location evidence="1">Membrane</location>
        <topology evidence="1">Multi-pass membrane protein</topology>
    </subcellularLocation>
</comment>
<dbReference type="InterPro" id="IPR026234">
    <property type="entry name" value="MRGPCRFAMILY"/>
</dbReference>
<evidence type="ECO:0000256" key="4">
    <source>
        <dbReference type="ARBA" id="ARBA00023040"/>
    </source>
</evidence>
<evidence type="ECO:0000313" key="11">
    <source>
        <dbReference type="EMBL" id="NXS65188.1"/>
    </source>
</evidence>
<protein>
    <submittedName>
        <fullName evidence="11">GP152 protein</fullName>
    </submittedName>
</protein>
<keyword evidence="12" id="KW-1185">Reference proteome</keyword>
<dbReference type="PROSITE" id="PS50262">
    <property type="entry name" value="G_PROTEIN_RECEP_F1_2"/>
    <property type="match status" value="1"/>
</dbReference>
<dbReference type="AlphaFoldDB" id="A0A7L2W5P4"/>
<keyword evidence="5 9" id="KW-0472">Membrane</keyword>
<dbReference type="SUPFAM" id="SSF81321">
    <property type="entry name" value="Family A G protein-coupled receptor-like"/>
    <property type="match status" value="1"/>
</dbReference>
<feature type="transmembrane region" description="Helical" evidence="9">
    <location>
        <begin position="66"/>
        <end position="86"/>
    </location>
</feature>
<evidence type="ECO:0000313" key="12">
    <source>
        <dbReference type="Proteomes" id="UP000580171"/>
    </source>
</evidence>
<feature type="domain" description="G-protein coupled receptors family 1 profile" evidence="10">
    <location>
        <begin position="46"/>
        <end position="145"/>
    </location>
</feature>
<comment type="caution">
    <text evidence="11">The sequence shown here is derived from an EMBL/GenBank/DDBJ whole genome shotgun (WGS) entry which is preliminary data.</text>
</comment>
<evidence type="ECO:0000256" key="5">
    <source>
        <dbReference type="ARBA" id="ARBA00023136"/>
    </source>
</evidence>
<dbReference type="OrthoDB" id="9631784at2759"/>
<reference evidence="11 12" key="1">
    <citation type="submission" date="2019-09" db="EMBL/GenBank/DDBJ databases">
        <title>Bird 10,000 Genomes (B10K) Project - Family phase.</title>
        <authorList>
            <person name="Zhang G."/>
        </authorList>
    </citation>
    <scope>NUCLEOTIDE SEQUENCE [LARGE SCALE GENOMIC DNA]</scope>
    <source>
        <strain evidence="11">B10K-DU-012-58</strain>
        <tissue evidence="11">Muscle</tissue>
    </source>
</reference>
<gene>
    <name evidence="11" type="primary">Gpr152</name>
    <name evidence="11" type="ORF">PANHAL_R14044</name>
</gene>
<dbReference type="Gene3D" id="1.20.1070.10">
    <property type="entry name" value="Rhodopsin 7-helix transmembrane proteins"/>
    <property type="match status" value="1"/>
</dbReference>
<evidence type="ECO:0000256" key="3">
    <source>
        <dbReference type="ARBA" id="ARBA00022989"/>
    </source>
</evidence>
<evidence type="ECO:0000256" key="2">
    <source>
        <dbReference type="ARBA" id="ARBA00022692"/>
    </source>
</evidence>
<keyword evidence="3 9" id="KW-1133">Transmembrane helix</keyword>
<dbReference type="InterPro" id="IPR017452">
    <property type="entry name" value="GPCR_Rhodpsn_7TM"/>
</dbReference>
<dbReference type="EMBL" id="VYZV01002317">
    <property type="protein sequence ID" value="NXS65188.1"/>
    <property type="molecule type" value="Genomic_DNA"/>
</dbReference>
<proteinExistence type="predicted"/>
<keyword evidence="2 9" id="KW-0812">Transmembrane</keyword>
<keyword evidence="4" id="KW-0297">G-protein coupled receptor</keyword>
<evidence type="ECO:0000256" key="7">
    <source>
        <dbReference type="ARBA" id="ARBA00023224"/>
    </source>
</evidence>
<dbReference type="Proteomes" id="UP000580171">
    <property type="component" value="Unassembled WGS sequence"/>
</dbReference>
<dbReference type="PANTHER" id="PTHR11334:SF1">
    <property type="entry name" value="G-PROTEIN COUPLED RECEPTOR 152-RELATED"/>
    <property type="match status" value="1"/>
</dbReference>
<dbReference type="Pfam" id="PF00001">
    <property type="entry name" value="7tm_1"/>
    <property type="match status" value="1"/>
</dbReference>
<evidence type="ECO:0000259" key="10">
    <source>
        <dbReference type="PROSITE" id="PS50262"/>
    </source>
</evidence>
<organism evidence="11 12">
    <name type="scientific">Pandion haliaetus</name>
    <name type="common">Osprey</name>
    <name type="synonym">Falco haliaetus</name>
    <dbReference type="NCBI Taxonomy" id="56262"/>
    <lineage>
        <taxon>Eukaryota</taxon>
        <taxon>Metazoa</taxon>
        <taxon>Chordata</taxon>
        <taxon>Craniata</taxon>
        <taxon>Vertebrata</taxon>
        <taxon>Euteleostomi</taxon>
        <taxon>Archelosauria</taxon>
        <taxon>Archosauria</taxon>
        <taxon>Dinosauria</taxon>
        <taxon>Saurischia</taxon>
        <taxon>Theropoda</taxon>
        <taxon>Coelurosauria</taxon>
        <taxon>Aves</taxon>
        <taxon>Neognathae</taxon>
        <taxon>Neoaves</taxon>
        <taxon>Telluraves</taxon>
        <taxon>Accipitrimorphae</taxon>
        <taxon>Accipitriformes</taxon>
        <taxon>Pandionidae</taxon>
        <taxon>Pandion</taxon>
    </lineage>
</organism>
<feature type="non-terminal residue" evidence="11">
    <location>
        <position position="145"/>
    </location>
</feature>
<feature type="region of interest" description="Disordered" evidence="8">
    <location>
        <begin position="1"/>
        <end position="23"/>
    </location>
</feature>
<dbReference type="GO" id="GO:0005886">
    <property type="term" value="C:plasma membrane"/>
    <property type="evidence" value="ECO:0007669"/>
    <property type="project" value="TreeGrafter"/>
</dbReference>
<dbReference type="GO" id="GO:0004930">
    <property type="term" value="F:G protein-coupled receptor activity"/>
    <property type="evidence" value="ECO:0007669"/>
    <property type="project" value="UniProtKB-KW"/>
</dbReference>
<dbReference type="PANTHER" id="PTHR11334">
    <property type="entry name" value="MAS-RELATED G-PROTEIN COUPLED RECEPTOR"/>
    <property type="match status" value="1"/>
</dbReference>
<feature type="non-terminal residue" evidence="11">
    <location>
        <position position="1"/>
    </location>
</feature>
<keyword evidence="6" id="KW-0675">Receptor</keyword>
<dbReference type="InterPro" id="IPR000276">
    <property type="entry name" value="GPCR_Rhodpsn"/>
</dbReference>
<evidence type="ECO:0000256" key="6">
    <source>
        <dbReference type="ARBA" id="ARBA00023170"/>
    </source>
</evidence>
<sequence length="145" mass="16104">AACRTGVRAMEPSNSTLPPTLSPPPPVTLPWDGQLMVACAALGLPANAFTLWLTGWRLRCRGLATFIFSLATSDFLFLANSVLQIWTVAHDQQWLLGNPVCRLHQYLYGLGYYSGLFLLAAISLDRCLLVATPLWYRCRRPARLP</sequence>